<organism evidence="9 10">
    <name type="scientific">Oidiodendron maius (strain Zn)</name>
    <dbReference type="NCBI Taxonomy" id="913774"/>
    <lineage>
        <taxon>Eukaryota</taxon>
        <taxon>Fungi</taxon>
        <taxon>Dikarya</taxon>
        <taxon>Ascomycota</taxon>
        <taxon>Pezizomycotina</taxon>
        <taxon>Leotiomycetes</taxon>
        <taxon>Leotiomycetes incertae sedis</taxon>
        <taxon>Myxotrichaceae</taxon>
        <taxon>Oidiodendron</taxon>
    </lineage>
</organism>
<dbReference type="SUPFAM" id="SSF48403">
    <property type="entry name" value="Ankyrin repeat"/>
    <property type="match status" value="1"/>
</dbReference>
<evidence type="ECO:0000313" key="9">
    <source>
        <dbReference type="EMBL" id="KIN08878.1"/>
    </source>
</evidence>
<keyword evidence="3" id="KW-0677">Repeat</keyword>
<protein>
    <recommendedName>
        <fullName evidence="8">Nephrocystin 3-like N-terminal domain-containing protein</fullName>
    </recommendedName>
</protein>
<dbReference type="InterPro" id="IPR056884">
    <property type="entry name" value="NPHP3-like_N"/>
</dbReference>
<proteinExistence type="predicted"/>
<dbReference type="PROSITE" id="PS50297">
    <property type="entry name" value="ANK_REP_REGION"/>
    <property type="match status" value="3"/>
</dbReference>
<evidence type="ECO:0000256" key="7">
    <source>
        <dbReference type="SAM" id="Phobius"/>
    </source>
</evidence>
<dbReference type="InterPro" id="IPR036770">
    <property type="entry name" value="Ankyrin_rpt-contain_sf"/>
</dbReference>
<dbReference type="GO" id="GO:0046873">
    <property type="term" value="F:metal ion transmembrane transporter activity"/>
    <property type="evidence" value="ECO:0007669"/>
    <property type="project" value="InterPro"/>
</dbReference>
<sequence length="2039" mass="229656">MADIKQPFVSNIHTAMTAVVGLALFGTFLIAVIRVAFPFWKRIVDSRENPPDTGLEVIGSLESSTQNHETAVDDPDALNIKFDLVAVHGLGAYPPRTWSKRRGGDETKAGSHDDSYVDWLKEFVPERFPKARVMRFAHNADWFYRAPQKTPQESARDLLFHLKEKRKGVKGFSPIIFIAHSFGGIIVKDALITAKLQAFEDPAAAEILKATCSIIFLGTPHQGAQLSSRATLLATLTGPLLGSNSSLPKSLVYHSADLDDKHYNFCLSYSTDTKVYSLYESMDTWFYGFNVGKIVDRSSASAGGRHTEPMSIDKDHSGLAKFNKIDDPELVKIFMIIRKALEHSKLSLYFRESRQEAILNAARLFYTTAKSSTLSTAKFNRHKEHLNNLPLRSTAQQSKDWFLSGQEYDIWSSPDTLTSQFLWFRGKPKIGKSIICASMVEHLYETLSSSKQQDILVFFCFAMCAQADIITSLLAQLIQQDDRRIHALTQKDQYLLLSAFNPGCDIQEKELWGLFKRVIEVKCKSGVTIIIDGIDAIDPEPERKSFAIKLRDLYEATNLDRSLQLRCFVTSRPYQQIVEVFKLLNTVDPASEMLDCLDLLLPSAPNTRQKTVSVAEEATGNWVFSHPEFDNWLTAEGSSTLWLCGKPGSGKSTLIREILSVFQEKLQSPSLPEMLGETRDDDLSTDRKLNLKFGAEQKSIVASFFYNARSQRTNVETSHTHMLQSMLFQLLKQEEDLFPLFRERYIELKRELSNKSLNSQTTQHTQQEWPFDMLLGILRNIIKLKDRSCVLYIFVDAMDESKSDGRDLILSLLTRQDSFQVKTMIASRPIRDLKHEIGHKIILEDCNSNDITRIVETRVASLMQLIDANEILNYKFNILQTKVIHDANGVILWVSLVLGVIQALFDYGPPPPDTLMETLETLPPDLEDLYVTIINRLTSTENHGDIPKGKQWLEWAAFSARLLDLNEFRDAIAVSELDVDYDGTVETLIPKRFPPGFKAADGNLRRLCGGLIELKDLRGSVLLESIQSDDYAVQLLHQTVKHFLGTKKAGIFTCLKHEGDALIAKTCSRYLLSLSKRSFLPSIQMKNITAWEDEDYKSFIIDLDKRPLLVYVFAFLPCHLTCEEDLESLGNIIETVWMDQPARYILSSWATHLLSHLDPEQVQSLHPEKWHQFWSQFSGTRLSKEEQQFLPRFKNMAIVAAVRTDCRKAVKALLAIGAVVDMDDGFNGISALSAAAEEQRWEMHAYLSEFAQSRLTIQEPKTENTDSQLISDNAAIYPPPRRVESFSLQDKTQISYALHAAATMGNISRLRRLLDAGADPDSRRIEDGLSPLHLATTNNHLEAMTLLLDVGGDVNSADNTGVTPLMLAAAKGSINAAAILLKYGANLNAVSTQGNTAFSLAKTNNQPGIIWLFRESEINMEPVSVSSTPIFLVPYSRPELFFGRESVLTEMEMLLHSQNSQPVALAGLGGIGKTYLAVEYAYRQRQRNPGTQVLWLDASSKARAEQSGMGILKAANYDSTPDANILDVTFKWLSTTDSHWLLVVDNLEDVKILAMHNFYALVGEGRGQVIITTRIQSYANQITWGANVIVLDSPAEEEMVGLLIARLGSDRERELLFELVRAFDCLPLAVAQAATYIRMRNMSVSRYLSLYKESTSNRIKLLDHAGYSSTENSVFKTVELSVNHVRMNSLQAFALLESSSMGPEPYPLSSNTRISYYRVKWNTYLFLVDAPVTLSKSCVPKWPRPRPTLRLPYSTNRGGIALPPLFTDLTCSFSLYDCLRSVFSHDWHLNVLFHQEIHHSSILRPGGLIYLISASLWDTNLRFLQDEIKRISFDDLLQPTTHTNEELHHNRRDLVLLRYGVTETLNYIPNDIVQWYDDINNSSTGVWLRTPSDTLNRILEDEGKLSQFLMDSFQLLLSTLSTRDSQTSLEQGTRGQRLTQLAFIYVPLSFVTGIYGMNLKELNGSPLSVWVMVVSTVIVIGCTLCIFWLLKSIEGQKATIVRGKEDKSHITSWIKRGKPTPSISEVQLGSTEAVYAGEV</sequence>
<keyword evidence="2 7" id="KW-0812">Transmembrane</keyword>
<dbReference type="Pfam" id="PF12796">
    <property type="entry name" value="Ank_2"/>
    <property type="match status" value="1"/>
</dbReference>
<evidence type="ECO:0000259" key="8">
    <source>
        <dbReference type="Pfam" id="PF24883"/>
    </source>
</evidence>
<dbReference type="SUPFAM" id="SSF144083">
    <property type="entry name" value="Magnesium transport protein CorA, transmembrane region"/>
    <property type="match status" value="1"/>
</dbReference>
<evidence type="ECO:0000256" key="1">
    <source>
        <dbReference type="ARBA" id="ARBA00004141"/>
    </source>
</evidence>
<dbReference type="STRING" id="913774.A0A0C3E3E4"/>
<dbReference type="InterPro" id="IPR027417">
    <property type="entry name" value="P-loop_NTPase"/>
</dbReference>
<dbReference type="SUPFAM" id="SSF52540">
    <property type="entry name" value="P-loop containing nucleoside triphosphate hydrolases"/>
    <property type="match status" value="1"/>
</dbReference>
<dbReference type="GO" id="GO:0016020">
    <property type="term" value="C:membrane"/>
    <property type="evidence" value="ECO:0007669"/>
    <property type="project" value="UniProtKB-SubCell"/>
</dbReference>
<dbReference type="InterPro" id="IPR029058">
    <property type="entry name" value="AB_hydrolase_fold"/>
</dbReference>
<dbReference type="PANTHER" id="PTHR10039:SF5">
    <property type="entry name" value="NACHT DOMAIN-CONTAINING PROTEIN"/>
    <property type="match status" value="1"/>
</dbReference>
<feature type="transmembrane region" description="Helical" evidence="7">
    <location>
        <begin position="12"/>
        <end position="37"/>
    </location>
</feature>
<dbReference type="InterPro" id="IPR045863">
    <property type="entry name" value="CorA_TM1_TM2"/>
</dbReference>
<dbReference type="InterPro" id="IPR002110">
    <property type="entry name" value="Ankyrin_rpt"/>
</dbReference>
<name>A0A0C3E3E4_OIDMZ</name>
<feature type="transmembrane region" description="Helical" evidence="7">
    <location>
        <begin position="1969"/>
        <end position="1990"/>
    </location>
</feature>
<gene>
    <name evidence="9" type="ORF">OIDMADRAFT_175562</name>
</gene>
<evidence type="ECO:0000256" key="6">
    <source>
        <dbReference type="PROSITE-ProRule" id="PRU00023"/>
    </source>
</evidence>
<dbReference type="Pfam" id="PF01544">
    <property type="entry name" value="CorA"/>
    <property type="match status" value="1"/>
</dbReference>
<dbReference type="PANTHER" id="PTHR10039">
    <property type="entry name" value="AMELOGENIN"/>
    <property type="match status" value="1"/>
</dbReference>
<dbReference type="SMART" id="SM00248">
    <property type="entry name" value="ANK"/>
    <property type="match status" value="5"/>
</dbReference>
<dbReference type="EMBL" id="KN832870">
    <property type="protein sequence ID" value="KIN08878.1"/>
    <property type="molecule type" value="Genomic_DNA"/>
</dbReference>
<dbReference type="GO" id="GO:0043531">
    <property type="term" value="F:ADP binding"/>
    <property type="evidence" value="ECO:0007669"/>
    <property type="project" value="InterPro"/>
</dbReference>
<evidence type="ECO:0000256" key="2">
    <source>
        <dbReference type="ARBA" id="ARBA00022692"/>
    </source>
</evidence>
<dbReference type="Proteomes" id="UP000054321">
    <property type="component" value="Unassembled WGS sequence"/>
</dbReference>
<dbReference type="Gene3D" id="3.40.50.300">
    <property type="entry name" value="P-loop containing nucleotide triphosphate hydrolases"/>
    <property type="match status" value="3"/>
</dbReference>
<evidence type="ECO:0000256" key="3">
    <source>
        <dbReference type="ARBA" id="ARBA00022737"/>
    </source>
</evidence>
<feature type="repeat" description="ANK" evidence="6">
    <location>
        <begin position="1293"/>
        <end position="1325"/>
    </location>
</feature>
<evidence type="ECO:0000313" key="10">
    <source>
        <dbReference type="Proteomes" id="UP000054321"/>
    </source>
</evidence>
<feature type="domain" description="Nephrocystin 3-like N-terminal" evidence="8">
    <location>
        <begin position="619"/>
        <end position="828"/>
    </location>
</feature>
<reference evidence="9 10" key="1">
    <citation type="submission" date="2014-04" db="EMBL/GenBank/DDBJ databases">
        <authorList>
            <consortium name="DOE Joint Genome Institute"/>
            <person name="Kuo A."/>
            <person name="Martino E."/>
            <person name="Perotto S."/>
            <person name="Kohler A."/>
            <person name="Nagy L.G."/>
            <person name="Floudas D."/>
            <person name="Copeland A."/>
            <person name="Barry K.W."/>
            <person name="Cichocki N."/>
            <person name="Veneault-Fourrey C."/>
            <person name="LaButti K."/>
            <person name="Lindquist E.A."/>
            <person name="Lipzen A."/>
            <person name="Lundell T."/>
            <person name="Morin E."/>
            <person name="Murat C."/>
            <person name="Sun H."/>
            <person name="Tunlid A."/>
            <person name="Henrissat B."/>
            <person name="Grigoriev I.V."/>
            <person name="Hibbett D.S."/>
            <person name="Martin F."/>
            <person name="Nordberg H.P."/>
            <person name="Cantor M.N."/>
            <person name="Hua S.X."/>
        </authorList>
    </citation>
    <scope>NUCLEOTIDE SEQUENCE [LARGE SCALE GENOMIC DNA]</scope>
    <source>
        <strain evidence="9 10">Zn</strain>
    </source>
</reference>
<dbReference type="OrthoDB" id="427518at2759"/>
<keyword evidence="10" id="KW-1185">Reference proteome</keyword>
<comment type="subcellular location">
    <subcellularLocation>
        <location evidence="1">Membrane</location>
        <topology evidence="1">Multi-pass membrane protein</topology>
    </subcellularLocation>
</comment>
<keyword evidence="6" id="KW-0040">ANK repeat</keyword>
<feature type="repeat" description="ANK" evidence="6">
    <location>
        <begin position="1327"/>
        <end position="1359"/>
    </location>
</feature>
<dbReference type="InterPro" id="IPR002523">
    <property type="entry name" value="MgTranspt_CorA/ZnTranspt_ZntB"/>
</dbReference>
<accession>A0A0C3E3E4</accession>
<evidence type="ECO:0000256" key="4">
    <source>
        <dbReference type="ARBA" id="ARBA00022989"/>
    </source>
</evidence>
<dbReference type="InParanoid" id="A0A0C3E3E4"/>
<keyword evidence="5 7" id="KW-0472">Membrane</keyword>
<dbReference type="Gene3D" id="1.20.58.340">
    <property type="entry name" value="Magnesium transport protein CorA, transmembrane region"/>
    <property type="match status" value="1"/>
</dbReference>
<feature type="domain" description="Nephrocystin 3-like N-terminal" evidence="8">
    <location>
        <begin position="399"/>
        <end position="572"/>
    </location>
</feature>
<dbReference type="HOGENOM" id="CLU_233295_0_0_1"/>
<dbReference type="Gene3D" id="3.40.50.1820">
    <property type="entry name" value="alpha/beta hydrolase"/>
    <property type="match status" value="1"/>
</dbReference>
<dbReference type="Gene3D" id="1.25.40.20">
    <property type="entry name" value="Ankyrin repeat-containing domain"/>
    <property type="match status" value="1"/>
</dbReference>
<dbReference type="PROSITE" id="PS50088">
    <property type="entry name" value="ANK_REPEAT"/>
    <property type="match status" value="3"/>
</dbReference>
<reference evidence="10" key="2">
    <citation type="submission" date="2015-01" db="EMBL/GenBank/DDBJ databases">
        <title>Evolutionary Origins and Diversification of the Mycorrhizal Mutualists.</title>
        <authorList>
            <consortium name="DOE Joint Genome Institute"/>
            <consortium name="Mycorrhizal Genomics Consortium"/>
            <person name="Kohler A."/>
            <person name="Kuo A."/>
            <person name="Nagy L.G."/>
            <person name="Floudas D."/>
            <person name="Copeland A."/>
            <person name="Barry K.W."/>
            <person name="Cichocki N."/>
            <person name="Veneault-Fourrey C."/>
            <person name="LaButti K."/>
            <person name="Lindquist E.A."/>
            <person name="Lipzen A."/>
            <person name="Lundell T."/>
            <person name="Morin E."/>
            <person name="Murat C."/>
            <person name="Riley R."/>
            <person name="Ohm R."/>
            <person name="Sun H."/>
            <person name="Tunlid A."/>
            <person name="Henrissat B."/>
            <person name="Grigoriev I.V."/>
            <person name="Hibbett D.S."/>
            <person name="Martin F."/>
        </authorList>
    </citation>
    <scope>NUCLEOTIDE SEQUENCE [LARGE SCALE GENOMIC DNA]</scope>
    <source>
        <strain evidence="10">Zn</strain>
    </source>
</reference>
<evidence type="ECO:0000256" key="5">
    <source>
        <dbReference type="ARBA" id="ARBA00023136"/>
    </source>
</evidence>
<dbReference type="Pfam" id="PF24883">
    <property type="entry name" value="NPHP3_N"/>
    <property type="match status" value="2"/>
</dbReference>
<dbReference type="SUPFAM" id="SSF53474">
    <property type="entry name" value="alpha/beta-Hydrolases"/>
    <property type="match status" value="1"/>
</dbReference>
<feature type="repeat" description="ANK" evidence="6">
    <location>
        <begin position="1360"/>
        <end position="1392"/>
    </location>
</feature>
<keyword evidence="4 7" id="KW-1133">Transmembrane helix</keyword>